<accession>A0A2I0HY56</accession>
<gene>
    <name evidence="1" type="ORF">CRG98_042991</name>
</gene>
<sequence>MSQYQEYHMENAADDHDMGEVDDEMYFHGRVMGDSDTDNDDEYAHLGCKRTKRDGNYYKFWRNTRSVKSTILHFQ</sequence>
<proteinExistence type="predicted"/>
<keyword evidence="2" id="KW-1185">Reference proteome</keyword>
<evidence type="ECO:0000313" key="1">
    <source>
        <dbReference type="EMBL" id="PKI36618.1"/>
    </source>
</evidence>
<evidence type="ECO:0000313" key="2">
    <source>
        <dbReference type="Proteomes" id="UP000233551"/>
    </source>
</evidence>
<dbReference type="Proteomes" id="UP000233551">
    <property type="component" value="Unassembled WGS sequence"/>
</dbReference>
<reference evidence="1 2" key="1">
    <citation type="submission" date="2017-11" db="EMBL/GenBank/DDBJ databases">
        <title>De-novo sequencing of pomegranate (Punica granatum L.) genome.</title>
        <authorList>
            <person name="Akparov Z."/>
            <person name="Amiraslanov A."/>
            <person name="Hajiyeva S."/>
            <person name="Abbasov M."/>
            <person name="Kaur K."/>
            <person name="Hamwieh A."/>
            <person name="Solovyev V."/>
            <person name="Salamov A."/>
            <person name="Braich B."/>
            <person name="Kosarev P."/>
            <person name="Mahmoud A."/>
            <person name="Hajiyev E."/>
            <person name="Babayeva S."/>
            <person name="Izzatullayeva V."/>
            <person name="Mammadov A."/>
            <person name="Mammadov A."/>
            <person name="Sharifova S."/>
            <person name="Ojaghi J."/>
            <person name="Eynullazada K."/>
            <person name="Bayramov B."/>
            <person name="Abdulazimova A."/>
            <person name="Shahmuradov I."/>
        </authorList>
    </citation>
    <scope>NUCLEOTIDE SEQUENCE [LARGE SCALE GENOMIC DNA]</scope>
    <source>
        <strain evidence="2">cv. AG2017</strain>
        <tissue evidence="1">Leaf</tissue>
    </source>
</reference>
<name>A0A2I0HY56_PUNGR</name>
<protein>
    <submittedName>
        <fullName evidence="1">Uncharacterized protein</fullName>
    </submittedName>
</protein>
<dbReference type="EMBL" id="PGOL01004760">
    <property type="protein sequence ID" value="PKI36618.1"/>
    <property type="molecule type" value="Genomic_DNA"/>
</dbReference>
<comment type="caution">
    <text evidence="1">The sequence shown here is derived from an EMBL/GenBank/DDBJ whole genome shotgun (WGS) entry which is preliminary data.</text>
</comment>
<dbReference type="STRING" id="22663.A0A2I0HY56"/>
<dbReference type="AlphaFoldDB" id="A0A2I0HY56"/>
<organism evidence="1 2">
    <name type="scientific">Punica granatum</name>
    <name type="common">Pomegranate</name>
    <dbReference type="NCBI Taxonomy" id="22663"/>
    <lineage>
        <taxon>Eukaryota</taxon>
        <taxon>Viridiplantae</taxon>
        <taxon>Streptophyta</taxon>
        <taxon>Embryophyta</taxon>
        <taxon>Tracheophyta</taxon>
        <taxon>Spermatophyta</taxon>
        <taxon>Magnoliopsida</taxon>
        <taxon>eudicotyledons</taxon>
        <taxon>Gunneridae</taxon>
        <taxon>Pentapetalae</taxon>
        <taxon>rosids</taxon>
        <taxon>malvids</taxon>
        <taxon>Myrtales</taxon>
        <taxon>Lythraceae</taxon>
        <taxon>Punica</taxon>
    </lineage>
</organism>
<feature type="non-terminal residue" evidence="1">
    <location>
        <position position="75"/>
    </location>
</feature>